<dbReference type="EMBL" id="JARBDR010000918">
    <property type="protein sequence ID" value="KAJ8302242.1"/>
    <property type="molecule type" value="Genomic_DNA"/>
</dbReference>
<dbReference type="Gene3D" id="2.20.100.10">
    <property type="entry name" value="Thrombospondin type-1 (TSP1) repeat"/>
    <property type="match status" value="7"/>
</dbReference>
<evidence type="ECO:0000256" key="1">
    <source>
        <dbReference type="ARBA" id="ARBA00022737"/>
    </source>
</evidence>
<reference evidence="3 4" key="1">
    <citation type="submission" date="2022-12" db="EMBL/GenBank/DDBJ databases">
        <title>Chromosome-level genome of Tegillarca granosa.</title>
        <authorList>
            <person name="Kim J."/>
        </authorList>
    </citation>
    <scope>NUCLEOTIDE SEQUENCE [LARGE SCALE GENOMIC DNA]</scope>
    <source>
        <strain evidence="3">Teg-2019</strain>
        <tissue evidence="3">Adductor muscle</tissue>
    </source>
</reference>
<dbReference type="PANTHER" id="PTHR22906">
    <property type="entry name" value="PROPERDIN"/>
    <property type="match status" value="1"/>
</dbReference>
<dbReference type="SMART" id="SM00209">
    <property type="entry name" value="TSP1"/>
    <property type="match status" value="7"/>
</dbReference>
<dbReference type="SUPFAM" id="SSF82895">
    <property type="entry name" value="TSP-1 type 1 repeat"/>
    <property type="match status" value="7"/>
</dbReference>
<keyword evidence="2" id="KW-1015">Disulfide bond</keyword>
<dbReference type="InterPro" id="IPR052065">
    <property type="entry name" value="Compl_asym_regulator"/>
</dbReference>
<dbReference type="PRINTS" id="PR01705">
    <property type="entry name" value="TSP1REPEAT"/>
</dbReference>
<gene>
    <name evidence="3" type="ORF">KUTeg_021229</name>
</gene>
<dbReference type="PANTHER" id="PTHR22906:SF21">
    <property type="entry name" value="SEMA DOMAIN-CONTAINING PROTEIN"/>
    <property type="match status" value="1"/>
</dbReference>
<dbReference type="PROSITE" id="PS50092">
    <property type="entry name" value="TSP1"/>
    <property type="match status" value="7"/>
</dbReference>
<dbReference type="Proteomes" id="UP001217089">
    <property type="component" value="Unassembled WGS sequence"/>
</dbReference>
<proteinExistence type="predicted"/>
<comment type="caution">
    <text evidence="3">The sequence shown here is derived from an EMBL/GenBank/DDBJ whole genome shotgun (WGS) entry which is preliminary data.</text>
</comment>
<evidence type="ECO:0000313" key="4">
    <source>
        <dbReference type="Proteomes" id="UP001217089"/>
    </source>
</evidence>
<dbReference type="Pfam" id="PF00090">
    <property type="entry name" value="TSP_1"/>
    <property type="match status" value="7"/>
</dbReference>
<protein>
    <submittedName>
        <fullName evidence="3">Uncharacterized protein</fullName>
    </submittedName>
</protein>
<dbReference type="InterPro" id="IPR036383">
    <property type="entry name" value="TSP1_rpt_sf"/>
</dbReference>
<accession>A0ABQ9EA94</accession>
<organism evidence="3 4">
    <name type="scientific">Tegillarca granosa</name>
    <name type="common">Malaysian cockle</name>
    <name type="synonym">Anadara granosa</name>
    <dbReference type="NCBI Taxonomy" id="220873"/>
    <lineage>
        <taxon>Eukaryota</taxon>
        <taxon>Metazoa</taxon>
        <taxon>Spiralia</taxon>
        <taxon>Lophotrochozoa</taxon>
        <taxon>Mollusca</taxon>
        <taxon>Bivalvia</taxon>
        <taxon>Autobranchia</taxon>
        <taxon>Pteriomorphia</taxon>
        <taxon>Arcoida</taxon>
        <taxon>Arcoidea</taxon>
        <taxon>Arcidae</taxon>
        <taxon>Tegillarca</taxon>
    </lineage>
</organism>
<evidence type="ECO:0000313" key="3">
    <source>
        <dbReference type="EMBL" id="KAJ8302242.1"/>
    </source>
</evidence>
<keyword evidence="4" id="KW-1185">Reference proteome</keyword>
<dbReference type="InterPro" id="IPR000884">
    <property type="entry name" value="TSP1_rpt"/>
</dbReference>
<name>A0ABQ9EA94_TEGGR</name>
<sequence length="488" mass="52792">MSVGVVDITNITYTQNIHDTLAYQKNLGLFLNALSTTGTWESWSEYSTCSRSCGGGSRQRTRTCGSSKISGCCAKCAGEKTQTQTENCNTQNCPIHGGWTSYSEWSTCNVSCGGGTQSKIRSCTNPAPQYGGENCVGSTTESRVCNTYNCPIHGGWTSYSEWSTCNVSCGGGTQSKIRSCTNPAPQYGGNNCVGSTTESRACNTYNCPIHGGWTSYSEWSTCNVSCGGGTQSKIRSCTNPAPQYGGNNCVGPTTESRACNTHNCPIHGGWSSYSEWSMCNVSCGGGTQSKIRSCTNPAPQYGGDNCEGQTTERKACNTHNCPVDGGWSEWNIGEWDSCPNTCGDEIQNREDVRYCNNPSPQYGGKDCEGADTRKNAQTCLEQKCPVNGGWADWNDWSVWGDCSTTCDEGIKYRNRERTCTNPEPLNGGNDCPGSNREVESTSCLLFQCPISSKMPSCTAERREDTAKTLGFGILKKKITNKKFHINTF</sequence>
<keyword evidence="1" id="KW-0677">Repeat</keyword>
<evidence type="ECO:0000256" key="2">
    <source>
        <dbReference type="ARBA" id="ARBA00023157"/>
    </source>
</evidence>